<proteinExistence type="predicted"/>
<reference evidence="1" key="1">
    <citation type="submission" date="2020-04" db="EMBL/GenBank/DDBJ databases">
        <authorList>
            <person name="Chiriac C."/>
            <person name="Salcher M."/>
            <person name="Ghai R."/>
            <person name="Kavagutti S V."/>
        </authorList>
    </citation>
    <scope>NUCLEOTIDE SEQUENCE</scope>
</reference>
<evidence type="ECO:0000313" key="1">
    <source>
        <dbReference type="EMBL" id="CAB4153639.1"/>
    </source>
</evidence>
<sequence length="151" mass="16868">MNDYYTCINTIHGILKECTEIHTIIHGGTGELDTYKKSIPPIAHINPISRAFGNSQQNTYTFEIAVLDQRNISKFQEEDKFAGNDNEIDNLNLCDYALNFLITRLNNTRTAITLLSVGTATPLILKHTNLLDGWVVQITVATQNDIISPCS</sequence>
<gene>
    <name evidence="1" type="ORF">UFOVP639_17</name>
</gene>
<protein>
    <submittedName>
        <fullName evidence="1">Uncharacterized protein</fullName>
    </submittedName>
</protein>
<name>A0A6J5NDS4_9CAUD</name>
<organism evidence="1">
    <name type="scientific">uncultured Caudovirales phage</name>
    <dbReference type="NCBI Taxonomy" id="2100421"/>
    <lineage>
        <taxon>Viruses</taxon>
        <taxon>Duplodnaviria</taxon>
        <taxon>Heunggongvirae</taxon>
        <taxon>Uroviricota</taxon>
        <taxon>Caudoviricetes</taxon>
        <taxon>Peduoviridae</taxon>
        <taxon>Maltschvirus</taxon>
        <taxon>Maltschvirus maltsch</taxon>
    </lineage>
</organism>
<accession>A0A6J5NDS4</accession>
<dbReference type="EMBL" id="LR796603">
    <property type="protein sequence ID" value="CAB4153639.1"/>
    <property type="molecule type" value="Genomic_DNA"/>
</dbReference>